<protein>
    <recommendedName>
        <fullName evidence="4">DUF1700 domain-containing protein</fullName>
    </recommendedName>
</protein>
<gene>
    <name evidence="2" type="ORF">JG29_08400</name>
</gene>
<dbReference type="RefSeq" id="WP_045923469.1">
    <property type="nucleotide sequence ID" value="NZ_JBHTHW010000002.1"/>
</dbReference>
<evidence type="ECO:0000313" key="3">
    <source>
        <dbReference type="Proteomes" id="UP000033695"/>
    </source>
</evidence>
<dbReference type="EMBL" id="JXBZ01000013">
    <property type="protein sequence ID" value="KJY48154.1"/>
    <property type="molecule type" value="Genomic_DNA"/>
</dbReference>
<dbReference type="HOGENOM" id="CLU_1516057_0_0_9"/>
<keyword evidence="3" id="KW-1185">Reference proteome</keyword>
<dbReference type="STRING" id="1218508.JG29_08400"/>
<feature type="transmembrane region" description="Helical" evidence="1">
    <location>
        <begin position="103"/>
        <end position="126"/>
    </location>
</feature>
<keyword evidence="1" id="KW-0472">Membrane</keyword>
<reference evidence="2 3" key="1">
    <citation type="submission" date="2014-12" db="EMBL/GenBank/DDBJ databases">
        <title>Comparative genomics of the lactic acid bacteria isolated from the honey bee gut.</title>
        <authorList>
            <person name="Ellegaard K.M."/>
            <person name="Tamarit D."/>
            <person name="Javelind E."/>
            <person name="Olofsson T."/>
            <person name="Andersson S.G."/>
            <person name="Vasquez A."/>
        </authorList>
    </citation>
    <scope>NUCLEOTIDE SEQUENCE [LARGE SCALE GENOMIC DNA]</scope>
    <source>
        <strain evidence="2 3">Hon2</strain>
    </source>
</reference>
<proteinExistence type="predicted"/>
<evidence type="ECO:0000313" key="2">
    <source>
        <dbReference type="EMBL" id="KJY48154.1"/>
    </source>
</evidence>
<dbReference type="PATRIC" id="fig|1218508.4.peg.1602"/>
<comment type="caution">
    <text evidence="2">The sequence shown here is derived from an EMBL/GenBank/DDBJ whole genome shotgun (WGS) entry which is preliminary data.</text>
</comment>
<evidence type="ECO:0000256" key="1">
    <source>
        <dbReference type="SAM" id="Phobius"/>
    </source>
</evidence>
<organism evidence="2 3">
    <name type="scientific">Bombilactobacillus mellis</name>
    <dbReference type="NCBI Taxonomy" id="1218508"/>
    <lineage>
        <taxon>Bacteria</taxon>
        <taxon>Bacillati</taxon>
        <taxon>Bacillota</taxon>
        <taxon>Bacilli</taxon>
        <taxon>Lactobacillales</taxon>
        <taxon>Lactobacillaceae</taxon>
        <taxon>Bombilactobacillus</taxon>
    </lineage>
</organism>
<accession>A0A0F4KQ76</accession>
<keyword evidence="1" id="KW-0812">Transmembrane</keyword>
<feature type="transmembrane region" description="Helical" evidence="1">
    <location>
        <begin position="76"/>
        <end position="96"/>
    </location>
</feature>
<dbReference type="AlphaFoldDB" id="A0A0F4KQ76"/>
<sequence>MKSDYLMLLKKYLFAFGMSATKVNAVIRDYEEYFAEGSENNETEADIIKHLGSPENLAHQLISEQKEIPEVKQVRVSFSFLLFHPLILLPFLLYWLSMLVIFCLMFFELIFAFSPIILLIGTLLGFQSEGGFGLQLLISLAFMVIAIFAYKLTKKMEVFGQRIFNNYLIKKMEAADQ</sequence>
<dbReference type="Pfam" id="PF22564">
    <property type="entry name" value="HAAS"/>
    <property type="match status" value="1"/>
</dbReference>
<dbReference type="Proteomes" id="UP000033695">
    <property type="component" value="Unassembled WGS sequence"/>
</dbReference>
<evidence type="ECO:0008006" key="4">
    <source>
        <dbReference type="Google" id="ProtNLM"/>
    </source>
</evidence>
<name>A0A0F4KQ76_9LACO</name>
<feature type="transmembrane region" description="Helical" evidence="1">
    <location>
        <begin position="132"/>
        <end position="152"/>
    </location>
</feature>
<dbReference type="OrthoDB" id="9804829at2"/>
<keyword evidence="1" id="KW-1133">Transmembrane helix</keyword>